<dbReference type="EC" id="2.7.7.6" evidence="1"/>
<proteinExistence type="predicted"/>
<dbReference type="PANTHER" id="PTHR19376">
    <property type="entry name" value="DNA-DIRECTED RNA POLYMERASE"/>
    <property type="match status" value="1"/>
</dbReference>
<dbReference type="PANTHER" id="PTHR19376:SF54">
    <property type="entry name" value="DNA-DIRECTED RNA POLYMERASE SUBUNIT BETA"/>
    <property type="match status" value="1"/>
</dbReference>
<feature type="region of interest" description="Disordered" evidence="8">
    <location>
        <begin position="515"/>
        <end position="540"/>
    </location>
</feature>
<dbReference type="GO" id="GO:0003899">
    <property type="term" value="F:DNA-directed RNA polymerase activity"/>
    <property type="evidence" value="ECO:0007669"/>
    <property type="project" value="UniProtKB-EC"/>
</dbReference>
<gene>
    <name evidence="11" type="ORF">UFOPK1835_02143</name>
</gene>
<evidence type="ECO:0000256" key="1">
    <source>
        <dbReference type="ARBA" id="ARBA00012418"/>
    </source>
</evidence>
<evidence type="ECO:0000256" key="7">
    <source>
        <dbReference type="ARBA" id="ARBA00048552"/>
    </source>
</evidence>
<organism evidence="11">
    <name type="scientific">freshwater metagenome</name>
    <dbReference type="NCBI Taxonomy" id="449393"/>
    <lineage>
        <taxon>unclassified sequences</taxon>
        <taxon>metagenomes</taxon>
        <taxon>ecological metagenomes</taxon>
    </lineage>
</organism>
<dbReference type="AlphaFoldDB" id="A0A6J6IN57"/>
<dbReference type="InterPro" id="IPR038120">
    <property type="entry name" value="Rpb1_funnel_sf"/>
</dbReference>
<keyword evidence="4" id="KW-0548">Nucleotidyltransferase</keyword>
<evidence type="ECO:0000256" key="5">
    <source>
        <dbReference type="ARBA" id="ARBA00022723"/>
    </source>
</evidence>
<dbReference type="Pfam" id="PF04998">
    <property type="entry name" value="RNA_pol_Rpb1_5"/>
    <property type="match status" value="1"/>
</dbReference>
<dbReference type="InterPro" id="IPR007081">
    <property type="entry name" value="RNA_pol_Rpb1_5"/>
</dbReference>
<dbReference type="Gene3D" id="1.10.1790.20">
    <property type="match status" value="1"/>
</dbReference>
<dbReference type="GO" id="GO:0046872">
    <property type="term" value="F:metal ion binding"/>
    <property type="evidence" value="ECO:0007669"/>
    <property type="project" value="UniProtKB-KW"/>
</dbReference>
<evidence type="ECO:0000256" key="4">
    <source>
        <dbReference type="ARBA" id="ARBA00022695"/>
    </source>
</evidence>
<sequence>MERTLKAEQFNPIEMMVGSGARGNMMQVRQIAGMRGLVANPRGDMIPRPIKSNFREGLTMLEYFISTPGARKGLVDTALRTADSGYLTRRLVDVAQELIINTEDPFESGSAVRGIWIENIEADRPGKRAWLETRLYSRTIADDVTLSDGSVITKGTVLGDPEVEALRDDPKVNRVRVLSPLTDDSDLGVSAACYGFGLATGKLIEVGEAVGVIAAQSIGEPGTQLTMRTFHTGGVAGTDLAGGLPRVVELFEARSPKGKATLTRLTGTVRIAEDEGKGRVITVVADDGTEESYIVPGLSRLEVVDGQEVNAGDPIVDGPRDPKELMEIKGVQETQQYLVTEVQKVYRDQGVPIHDKHIELIVRQMTRKITVQEPGDSDFLPGERVDSKVYRDVNRALVMEGKTPAEGRPEIMGITKASLATDSWLSAASFQETTRVLTEAAIESRSDSLLGLKENIIIGKLIPAGTGMAAYRDITTAAPDYSPMEYYSSSDEGDEGNDLADMLADRMAGDMVAGAGDLAESGESLPDAEVIDLPLADTAE</sequence>
<dbReference type="CDD" id="cd02655">
    <property type="entry name" value="RNAP_beta'_C"/>
    <property type="match status" value="1"/>
</dbReference>
<protein>
    <recommendedName>
        <fullName evidence="1">DNA-directed RNA polymerase</fullName>
        <ecNumber evidence="1">2.7.7.6</ecNumber>
    </recommendedName>
</protein>
<evidence type="ECO:0000256" key="2">
    <source>
        <dbReference type="ARBA" id="ARBA00022478"/>
    </source>
</evidence>
<dbReference type="InterPro" id="IPR045867">
    <property type="entry name" value="DNA-dir_RpoC_beta_prime"/>
</dbReference>
<dbReference type="GO" id="GO:0006351">
    <property type="term" value="P:DNA-templated transcription"/>
    <property type="evidence" value="ECO:0007669"/>
    <property type="project" value="InterPro"/>
</dbReference>
<evidence type="ECO:0000259" key="9">
    <source>
        <dbReference type="Pfam" id="PF04998"/>
    </source>
</evidence>
<evidence type="ECO:0000256" key="3">
    <source>
        <dbReference type="ARBA" id="ARBA00022679"/>
    </source>
</evidence>
<dbReference type="Gene3D" id="1.10.150.390">
    <property type="match status" value="1"/>
</dbReference>
<dbReference type="GO" id="GO:0000428">
    <property type="term" value="C:DNA-directed RNA polymerase complex"/>
    <property type="evidence" value="ECO:0007669"/>
    <property type="project" value="UniProtKB-KW"/>
</dbReference>
<dbReference type="GO" id="GO:0003677">
    <property type="term" value="F:DNA binding"/>
    <property type="evidence" value="ECO:0007669"/>
    <property type="project" value="InterPro"/>
</dbReference>
<keyword evidence="5" id="KW-0479">Metal-binding</keyword>
<evidence type="ECO:0000256" key="8">
    <source>
        <dbReference type="SAM" id="MobiDB-lite"/>
    </source>
</evidence>
<feature type="domain" description="RNA polymerase Rpb1" evidence="9">
    <location>
        <begin position="57"/>
        <end position="420"/>
    </location>
</feature>
<dbReference type="SUPFAM" id="SSF64484">
    <property type="entry name" value="beta and beta-prime subunits of DNA dependent RNA-polymerase"/>
    <property type="match status" value="1"/>
</dbReference>
<keyword evidence="3" id="KW-0808">Transferase</keyword>
<evidence type="ECO:0000259" key="10">
    <source>
        <dbReference type="Pfam" id="PF05000"/>
    </source>
</evidence>
<dbReference type="Pfam" id="PF05000">
    <property type="entry name" value="RNA_pol_Rpb1_4"/>
    <property type="match status" value="1"/>
</dbReference>
<keyword evidence="6" id="KW-0804">Transcription</keyword>
<dbReference type="InterPro" id="IPR007083">
    <property type="entry name" value="RNA_pol_Rpb1_4"/>
</dbReference>
<keyword evidence="2" id="KW-0240">DNA-directed RNA polymerase</keyword>
<dbReference type="Gene3D" id="1.10.132.30">
    <property type="match status" value="1"/>
</dbReference>
<evidence type="ECO:0000313" key="11">
    <source>
        <dbReference type="EMBL" id="CAB4626017.1"/>
    </source>
</evidence>
<reference evidence="11" key="1">
    <citation type="submission" date="2020-05" db="EMBL/GenBank/DDBJ databases">
        <authorList>
            <person name="Chiriac C."/>
            <person name="Salcher M."/>
            <person name="Ghai R."/>
            <person name="Kavagutti S V."/>
        </authorList>
    </citation>
    <scope>NUCLEOTIDE SEQUENCE</scope>
</reference>
<evidence type="ECO:0000256" key="6">
    <source>
        <dbReference type="ARBA" id="ARBA00023163"/>
    </source>
</evidence>
<feature type="domain" description="RNA polymerase Rpb1" evidence="10">
    <location>
        <begin position="8"/>
        <end position="54"/>
    </location>
</feature>
<dbReference type="FunFam" id="1.10.150.390:FF:000002">
    <property type="entry name" value="DNA-directed RNA polymerase subunit beta"/>
    <property type="match status" value="1"/>
</dbReference>
<dbReference type="EMBL" id="CAEZUP010000151">
    <property type="protein sequence ID" value="CAB4626017.1"/>
    <property type="molecule type" value="Genomic_DNA"/>
</dbReference>
<name>A0A6J6IN57_9ZZZZ</name>
<accession>A0A6J6IN57</accession>
<dbReference type="Gene3D" id="2.40.50.100">
    <property type="match status" value="1"/>
</dbReference>
<comment type="catalytic activity">
    <reaction evidence="7">
        <text>RNA(n) + a ribonucleoside 5'-triphosphate = RNA(n+1) + diphosphate</text>
        <dbReference type="Rhea" id="RHEA:21248"/>
        <dbReference type="Rhea" id="RHEA-COMP:14527"/>
        <dbReference type="Rhea" id="RHEA-COMP:17342"/>
        <dbReference type="ChEBI" id="CHEBI:33019"/>
        <dbReference type="ChEBI" id="CHEBI:61557"/>
        <dbReference type="ChEBI" id="CHEBI:140395"/>
        <dbReference type="EC" id="2.7.7.6"/>
    </reaction>
</comment>